<comment type="caution">
    <text evidence="1">The sequence shown here is derived from an EMBL/GenBank/DDBJ whole genome shotgun (WGS) entry which is preliminary data.</text>
</comment>
<organism evidence="1 2">
    <name type="scientific">Paraburkholderia caledonica</name>
    <dbReference type="NCBI Taxonomy" id="134536"/>
    <lineage>
        <taxon>Bacteria</taxon>
        <taxon>Pseudomonadati</taxon>
        <taxon>Pseudomonadota</taxon>
        <taxon>Betaproteobacteria</taxon>
        <taxon>Burkholderiales</taxon>
        <taxon>Burkholderiaceae</taxon>
        <taxon>Paraburkholderia</taxon>
    </lineage>
</organism>
<dbReference type="EMBL" id="JAURTK010000043">
    <property type="protein sequence ID" value="MDP9651968.1"/>
    <property type="molecule type" value="Genomic_DNA"/>
</dbReference>
<gene>
    <name evidence="1" type="ORF">J2793_007443</name>
</gene>
<evidence type="ECO:0000313" key="2">
    <source>
        <dbReference type="Proteomes" id="UP001229486"/>
    </source>
</evidence>
<accession>A0AB73IPN2</accession>
<name>A0AB73IPN2_9BURK</name>
<evidence type="ECO:0000313" key="1">
    <source>
        <dbReference type="EMBL" id="MDP9651968.1"/>
    </source>
</evidence>
<protein>
    <submittedName>
        <fullName evidence="1">IS5 family transposase</fullName>
    </submittedName>
</protein>
<reference evidence="1" key="1">
    <citation type="submission" date="2023-07" db="EMBL/GenBank/DDBJ databases">
        <title>Sorghum-associated microbial communities from plants grown in Nebraska, USA.</title>
        <authorList>
            <person name="Schachtman D."/>
        </authorList>
    </citation>
    <scope>NUCLEOTIDE SEQUENCE</scope>
    <source>
        <strain evidence="1">DS1061</strain>
    </source>
</reference>
<proteinExistence type="predicted"/>
<dbReference type="Proteomes" id="UP001229486">
    <property type="component" value="Unassembled WGS sequence"/>
</dbReference>
<dbReference type="AlphaFoldDB" id="A0AB73IPN2"/>
<sequence length="53" mass="5859">MLLDVVYRREVSITTTHKEGLMVGMRSMRGNPYDGHTLAEALEQAAILCDAPP</sequence>